<reference evidence="1 2" key="1">
    <citation type="submission" date="2022-01" db="EMBL/GenBank/DDBJ databases">
        <title>A high-quality chromosome-level genome assembly of rohu carp, Labeo rohita.</title>
        <authorList>
            <person name="Arick M.A. II"/>
            <person name="Hsu C.-Y."/>
            <person name="Magbanua Z."/>
            <person name="Pechanova O."/>
            <person name="Grover C."/>
            <person name="Miller E."/>
            <person name="Thrash A."/>
            <person name="Ezzel L."/>
            <person name="Alam S."/>
            <person name="Benzie J."/>
            <person name="Hamilton M."/>
            <person name="Karsi A."/>
            <person name="Lawrence M.L."/>
            <person name="Peterson D.G."/>
        </authorList>
    </citation>
    <scope>NUCLEOTIDE SEQUENCE [LARGE SCALE GENOMIC DNA]</scope>
    <source>
        <strain evidence="2">BAU-BD-2019</strain>
        <tissue evidence="1">Blood</tissue>
    </source>
</reference>
<organism evidence="1 2">
    <name type="scientific">Labeo rohita</name>
    <name type="common">Indian major carp</name>
    <name type="synonym">Cyprinus rohita</name>
    <dbReference type="NCBI Taxonomy" id="84645"/>
    <lineage>
        <taxon>Eukaryota</taxon>
        <taxon>Metazoa</taxon>
        <taxon>Chordata</taxon>
        <taxon>Craniata</taxon>
        <taxon>Vertebrata</taxon>
        <taxon>Euteleostomi</taxon>
        <taxon>Actinopterygii</taxon>
        <taxon>Neopterygii</taxon>
        <taxon>Teleostei</taxon>
        <taxon>Ostariophysi</taxon>
        <taxon>Cypriniformes</taxon>
        <taxon>Cyprinidae</taxon>
        <taxon>Labeoninae</taxon>
        <taxon>Labeonini</taxon>
        <taxon>Labeo</taxon>
    </lineage>
</organism>
<dbReference type="Gene3D" id="3.30.70.270">
    <property type="match status" value="1"/>
</dbReference>
<dbReference type="PANTHER" id="PTHR34072:SF45">
    <property type="entry name" value="REVERSE TRANSCRIPTASE DOMAIN-CONTAINING PROTEIN-RELATED"/>
    <property type="match status" value="1"/>
</dbReference>
<sequence>MPYSLSISPSIFQTFINEAFWEFLHRFVIVYIDDILIYSQNWPNIASTSSRSSPSSAITVSTSSWKNASSIVHLYSSWVTSSRPRRLMRPPPERVRYCPKRSVILHSIPVLLPKAVTGGAKLRHHKNLKYIREAKRLNPRQARWAPFFTLFNFKIICRPGSKNISADALSRLYSNNQSVKPEPILPSNLIVSPIRHSPGGPLSRHSLRRKAQKAKSFFPLPYVKAFWAQLIGLWALDTPAANGPSRSYNLDTGGPVCAGIPSGKLVPLRIPQRPWSHIGVDFVTDPPAAEGNTCILVMVDHFSKMCKFSLSRVYPLRWRRLRFCSNTYSVTSACQRGSCRTGTSIYLSHERPDRKIQELGRYLRAYGHEDQHSWSRFLPWAKYAQNSLRQDTTGLTLFQCVLWYQPPLFPWTEKPSNVPAVDHWFRERECGTQLITISNGPCDNTRDLLTSEEDLLLITILGISRGQPCHKPLLHWSV</sequence>
<dbReference type="InterPro" id="IPR043502">
    <property type="entry name" value="DNA/RNA_pol_sf"/>
</dbReference>
<accession>A0ABQ8MVD3</accession>
<dbReference type="InterPro" id="IPR036397">
    <property type="entry name" value="RNaseH_sf"/>
</dbReference>
<dbReference type="InterPro" id="IPR043128">
    <property type="entry name" value="Rev_trsase/Diguanyl_cyclase"/>
</dbReference>
<dbReference type="Proteomes" id="UP000830375">
    <property type="component" value="Unassembled WGS sequence"/>
</dbReference>
<dbReference type="SUPFAM" id="SSF53098">
    <property type="entry name" value="Ribonuclease H-like"/>
    <property type="match status" value="1"/>
</dbReference>
<proteinExistence type="predicted"/>
<dbReference type="Gene3D" id="3.30.420.10">
    <property type="entry name" value="Ribonuclease H-like superfamily/Ribonuclease H"/>
    <property type="match status" value="1"/>
</dbReference>
<name>A0ABQ8MVD3_LABRO</name>
<dbReference type="EMBL" id="JACTAM010000003">
    <property type="protein sequence ID" value="KAI2666802.1"/>
    <property type="molecule type" value="Genomic_DNA"/>
</dbReference>
<evidence type="ECO:0000313" key="2">
    <source>
        <dbReference type="Proteomes" id="UP000830375"/>
    </source>
</evidence>
<evidence type="ECO:0000313" key="1">
    <source>
        <dbReference type="EMBL" id="KAI2666802.1"/>
    </source>
</evidence>
<protein>
    <submittedName>
        <fullName evidence="1">Transposon Ty3-G Gag-Pol polyprotein</fullName>
    </submittedName>
</protein>
<keyword evidence="2" id="KW-1185">Reference proteome</keyword>
<dbReference type="SUPFAM" id="SSF56672">
    <property type="entry name" value="DNA/RNA polymerases"/>
    <property type="match status" value="1"/>
</dbReference>
<comment type="caution">
    <text evidence="1">The sequence shown here is derived from an EMBL/GenBank/DDBJ whole genome shotgun (WGS) entry which is preliminary data.</text>
</comment>
<dbReference type="InterPro" id="IPR012337">
    <property type="entry name" value="RNaseH-like_sf"/>
</dbReference>
<dbReference type="PANTHER" id="PTHR34072">
    <property type="entry name" value="ENZYMATIC POLYPROTEIN-RELATED"/>
    <property type="match status" value="1"/>
</dbReference>
<gene>
    <name evidence="1" type="ORF">H4Q32_026502</name>
</gene>